<reference evidence="1 2" key="1">
    <citation type="submission" date="2013-07" db="EMBL/GenBank/DDBJ databases">
        <authorList>
            <person name="Genoscope - CEA"/>
        </authorList>
    </citation>
    <scope>NUCLEOTIDE SEQUENCE [LARGE SCALE GENOMIC DNA]</scope>
    <source>
        <strain evidence="2">FRM16 / DSM 17909</strain>
    </source>
</reference>
<dbReference type="Proteomes" id="UP000032721">
    <property type="component" value="Chromosome"/>
</dbReference>
<dbReference type="KEGG" id="xdo:XDD1_1246"/>
<gene>
    <name evidence="1" type="ORF">XDD1_1246</name>
</gene>
<name>A0A068QSY0_9GAMM</name>
<dbReference type="AlphaFoldDB" id="A0A068QSY0"/>
<organism evidence="1 2">
    <name type="scientific">Xenorhabdus doucetiae</name>
    <dbReference type="NCBI Taxonomy" id="351671"/>
    <lineage>
        <taxon>Bacteria</taxon>
        <taxon>Pseudomonadati</taxon>
        <taxon>Pseudomonadota</taxon>
        <taxon>Gammaproteobacteria</taxon>
        <taxon>Enterobacterales</taxon>
        <taxon>Morganellaceae</taxon>
        <taxon>Xenorhabdus</taxon>
    </lineage>
</organism>
<protein>
    <submittedName>
        <fullName evidence="1">Uncharacterized protein</fullName>
    </submittedName>
</protein>
<evidence type="ECO:0000313" key="1">
    <source>
        <dbReference type="EMBL" id="CDG16945.1"/>
    </source>
</evidence>
<proteinExistence type="predicted"/>
<dbReference type="EMBL" id="FO704550">
    <property type="protein sequence ID" value="CDG16945.1"/>
    <property type="molecule type" value="Genomic_DNA"/>
</dbReference>
<evidence type="ECO:0000313" key="2">
    <source>
        <dbReference type="Proteomes" id="UP000032721"/>
    </source>
</evidence>
<dbReference type="STRING" id="351671.XDD1_1246"/>
<accession>A0A068QSY0</accession>
<sequence length="41" mass="4700">MNLFSKLTLTGVFAPVMKHVGLNILEEKQLLNHIIFLNKFS</sequence>
<dbReference type="HOGENOM" id="CLU_3278927_0_0_6"/>